<evidence type="ECO:0000313" key="6">
    <source>
        <dbReference type="EMBL" id="SFE28239.1"/>
    </source>
</evidence>
<evidence type="ECO:0000313" key="7">
    <source>
        <dbReference type="Proteomes" id="UP000199477"/>
    </source>
</evidence>
<dbReference type="SUPFAM" id="SSF46785">
    <property type="entry name" value="Winged helix' DNA-binding domain"/>
    <property type="match status" value="1"/>
</dbReference>
<dbReference type="AlphaFoldDB" id="A0A1I1Z969"/>
<evidence type="ECO:0000256" key="1">
    <source>
        <dbReference type="ARBA" id="ARBA00009437"/>
    </source>
</evidence>
<dbReference type="Pfam" id="PF03466">
    <property type="entry name" value="LysR_substrate"/>
    <property type="match status" value="1"/>
</dbReference>
<keyword evidence="3 6" id="KW-0238">DNA-binding</keyword>
<dbReference type="GO" id="GO:0003700">
    <property type="term" value="F:DNA-binding transcription factor activity"/>
    <property type="evidence" value="ECO:0007669"/>
    <property type="project" value="InterPro"/>
</dbReference>
<dbReference type="EMBL" id="FONH01000002">
    <property type="protein sequence ID" value="SFE28239.1"/>
    <property type="molecule type" value="Genomic_DNA"/>
</dbReference>
<dbReference type="InterPro" id="IPR005119">
    <property type="entry name" value="LysR_subst-bd"/>
</dbReference>
<dbReference type="SUPFAM" id="SSF53850">
    <property type="entry name" value="Periplasmic binding protein-like II"/>
    <property type="match status" value="1"/>
</dbReference>
<name>A0A1I1Z969_9GAMM</name>
<dbReference type="InterPro" id="IPR036388">
    <property type="entry name" value="WH-like_DNA-bd_sf"/>
</dbReference>
<gene>
    <name evidence="6" type="ORF">SAMN02799615_00651</name>
</gene>
<dbReference type="Pfam" id="PF00126">
    <property type="entry name" value="HTH_1"/>
    <property type="match status" value="1"/>
</dbReference>
<evidence type="ECO:0000256" key="2">
    <source>
        <dbReference type="ARBA" id="ARBA00023015"/>
    </source>
</evidence>
<sequence length="306" mass="33063">MLLTDNLNDLYLLTRVIEAGGFAAAARQTGMTRSLLSRRIVGLEQRLGTQLLLRNARHFAVTPLGHEVYRHALLMCESAEAAVQAVQDAAGNPGGRVRIDVPDLAGDLLSQALVAVSAQHERLQLSLSTNGGIEALLAQRVDLALHMDEKMPDRGDIVAHRLCHVRMVTVGSPRLFRRLGSPTHPDQLDDRHCLGYPGAGGSRHWTLRGVRVRKPAGPLSTGHLSTLLVATREGAGVAQLPLYACADDLKTNRLQRVFEDFEPEPTPVHLLSLSGMALTAATRGVVQSLRKQLALAKLPGVTTGEH</sequence>
<dbReference type="InterPro" id="IPR000847">
    <property type="entry name" value="LysR_HTH_N"/>
</dbReference>
<dbReference type="GO" id="GO:0043565">
    <property type="term" value="F:sequence-specific DNA binding"/>
    <property type="evidence" value="ECO:0007669"/>
    <property type="project" value="TreeGrafter"/>
</dbReference>
<dbReference type="Gene3D" id="3.40.190.290">
    <property type="match status" value="1"/>
</dbReference>
<dbReference type="InterPro" id="IPR058163">
    <property type="entry name" value="LysR-type_TF_proteobact-type"/>
</dbReference>
<keyword evidence="2" id="KW-0805">Transcription regulation</keyword>
<evidence type="ECO:0000256" key="4">
    <source>
        <dbReference type="ARBA" id="ARBA00023163"/>
    </source>
</evidence>
<accession>A0A1I1Z969</accession>
<dbReference type="PANTHER" id="PTHR30537:SF31">
    <property type="entry name" value="TRANSCRIPTIONAL REGULATOR, LYSR FAMILY"/>
    <property type="match status" value="1"/>
</dbReference>
<dbReference type="RefSeq" id="WP_051548376.1">
    <property type="nucleotide sequence ID" value="NZ_FONH01000002.1"/>
</dbReference>
<dbReference type="GO" id="GO:0006351">
    <property type="term" value="P:DNA-templated transcription"/>
    <property type="evidence" value="ECO:0007669"/>
    <property type="project" value="TreeGrafter"/>
</dbReference>
<organism evidence="6 7">
    <name type="scientific">Dyella marensis</name>
    <dbReference type="NCBI Taxonomy" id="500610"/>
    <lineage>
        <taxon>Bacteria</taxon>
        <taxon>Pseudomonadati</taxon>
        <taxon>Pseudomonadota</taxon>
        <taxon>Gammaproteobacteria</taxon>
        <taxon>Lysobacterales</taxon>
        <taxon>Rhodanobacteraceae</taxon>
        <taxon>Dyella</taxon>
    </lineage>
</organism>
<dbReference type="PROSITE" id="PS50931">
    <property type="entry name" value="HTH_LYSR"/>
    <property type="match status" value="1"/>
</dbReference>
<dbReference type="InterPro" id="IPR036390">
    <property type="entry name" value="WH_DNA-bd_sf"/>
</dbReference>
<keyword evidence="4" id="KW-0804">Transcription</keyword>
<dbReference type="Proteomes" id="UP000199477">
    <property type="component" value="Unassembled WGS sequence"/>
</dbReference>
<proteinExistence type="inferred from homology"/>
<dbReference type="Gene3D" id="1.10.10.10">
    <property type="entry name" value="Winged helix-like DNA-binding domain superfamily/Winged helix DNA-binding domain"/>
    <property type="match status" value="1"/>
</dbReference>
<evidence type="ECO:0000259" key="5">
    <source>
        <dbReference type="PROSITE" id="PS50931"/>
    </source>
</evidence>
<dbReference type="STRING" id="500610.SAMN02799615_00651"/>
<keyword evidence="7" id="KW-1185">Reference proteome</keyword>
<protein>
    <submittedName>
        <fullName evidence="6">DNA-binding transcriptional regulator, LysR family</fullName>
    </submittedName>
</protein>
<evidence type="ECO:0000256" key="3">
    <source>
        <dbReference type="ARBA" id="ARBA00023125"/>
    </source>
</evidence>
<comment type="similarity">
    <text evidence="1">Belongs to the LysR transcriptional regulatory family.</text>
</comment>
<dbReference type="PANTHER" id="PTHR30537">
    <property type="entry name" value="HTH-TYPE TRANSCRIPTIONAL REGULATOR"/>
    <property type="match status" value="1"/>
</dbReference>
<dbReference type="CDD" id="cd08422">
    <property type="entry name" value="PBP2_CrgA_like"/>
    <property type="match status" value="1"/>
</dbReference>
<feature type="domain" description="HTH lysR-type" evidence="5">
    <location>
        <begin position="5"/>
        <end position="62"/>
    </location>
</feature>
<reference evidence="7" key="1">
    <citation type="submission" date="2016-10" db="EMBL/GenBank/DDBJ databases">
        <authorList>
            <person name="Varghese N."/>
            <person name="Submissions S."/>
        </authorList>
    </citation>
    <scope>NUCLEOTIDE SEQUENCE [LARGE SCALE GENOMIC DNA]</scope>
    <source>
        <strain evidence="7">UNC178MFTsu3.1</strain>
    </source>
</reference>